<reference evidence="1" key="1">
    <citation type="submission" date="2022-01" db="EMBL/GenBank/DDBJ databases">
        <authorList>
            <person name="Wang Y."/>
        </authorList>
    </citation>
    <scope>NUCLEOTIDE SEQUENCE</scope>
    <source>
        <strain evidence="1">WB101</strain>
    </source>
</reference>
<name>A0ABS9KHL2_9BACT</name>
<gene>
    <name evidence="1" type="ORF">L6773_17330</name>
</gene>
<reference evidence="1" key="2">
    <citation type="submission" date="2024-05" db="EMBL/GenBank/DDBJ databases">
        <title>Rhodohalobacter halophilus gen. nov., sp. nov., a moderately halophilic member of the family Balneolaceae.</title>
        <authorList>
            <person name="Xia J."/>
        </authorList>
    </citation>
    <scope>NUCLEOTIDE SEQUENCE</scope>
    <source>
        <strain evidence="1">WB101</strain>
    </source>
</reference>
<dbReference type="Proteomes" id="UP001165366">
    <property type="component" value="Unassembled WGS sequence"/>
</dbReference>
<sequence length="77" mass="9169">METFKLKHNIHQIIDRIENQELLQSLYDFLKGRENVKTVSLWNSLSQEQKNEVLLSFEVSENEQNLITRDELFDSDS</sequence>
<dbReference type="EMBL" id="JAKLWS010000031">
    <property type="protein sequence ID" value="MCG2590342.1"/>
    <property type="molecule type" value="Genomic_DNA"/>
</dbReference>
<evidence type="ECO:0000313" key="1">
    <source>
        <dbReference type="EMBL" id="MCG2590342.1"/>
    </source>
</evidence>
<organism evidence="1 2">
    <name type="scientific">Rhodohalobacter sulfatireducens</name>
    <dbReference type="NCBI Taxonomy" id="2911366"/>
    <lineage>
        <taxon>Bacteria</taxon>
        <taxon>Pseudomonadati</taxon>
        <taxon>Balneolota</taxon>
        <taxon>Balneolia</taxon>
        <taxon>Balneolales</taxon>
        <taxon>Balneolaceae</taxon>
        <taxon>Rhodohalobacter</taxon>
    </lineage>
</organism>
<evidence type="ECO:0000313" key="2">
    <source>
        <dbReference type="Proteomes" id="UP001165366"/>
    </source>
</evidence>
<proteinExistence type="predicted"/>
<keyword evidence="2" id="KW-1185">Reference proteome</keyword>
<comment type="caution">
    <text evidence="1">The sequence shown here is derived from an EMBL/GenBank/DDBJ whole genome shotgun (WGS) entry which is preliminary data.</text>
</comment>
<dbReference type="RefSeq" id="WP_237855720.1">
    <property type="nucleotide sequence ID" value="NZ_JAKLWS010000031.1"/>
</dbReference>
<accession>A0ABS9KHL2</accession>
<protein>
    <submittedName>
        <fullName evidence="1">Uncharacterized protein</fullName>
    </submittedName>
</protein>